<sequence length="1221" mass="141153">NYKRTKLIMKRYLINIRNIHGPKYIIISRNISEIAGKQFTKKIINRKYKSLLTSKKNTNSYNKNYKNVNNKNYIFNAPLISNKTQINDKLISKNYEQLLPSINNMNNNYNNALKHKDIQTLENKEEEICNERISENDIRINEINIQMLPKSLHKQIFKNSETPQKISKEEIQSIKNNLHSYGIKIEDATRLPKVDIKIPLLEGDDIEQHFYNIGKAQIKPYLKLIKNIMKNIPQMPNQWILNEGWTRYTVDNIQKVDYPLEDAIIFDVEVCIKEGSLPTLATAVTNKAWYGWVSKSLIDGVSRNFEGKQYTMDELIPMESIITERGEKLTSFHKKPKIIVGHNVSFDRSKIKEQYWLKQTGLRFIDTMSLHICIGGINSYQRSILNSTKNTEEKCNLEMQTSLNNLADIHKFYCGSEINKNVREVFINGTLKNIKEDFNSLMIYCANDVIATHNVLCKLFPIFEERFPHPVTLAGMLELGTAYLPINSNWKKYLNESETTFEDLNYETKIVLTKRANAVCKLLHNKKYKEDLWMWDEDWSTQMVKVKTQSLKKNLKNISQIQNAKRKKETKTQSYLTDDEDEEDPLEKKFAYLTETRKFLPLKLPHMSGYPAWYRKLCFKINDENWSPGPQNISISKQIVPKLLNLTWENFPLHYIKNKGWGILVPHTNDLNIKTKIPLKQLLAQCALPKKEYLSDEICDDTMSTMNKELEKDLHKTEFWYNKKKNPNIQSTDIYKGSAHWCDTNIDNCCYFFKLPHKDGKNYNVGNPLSKHFLNKFSENILGSSDRDAVEILKIARMVSYWRNNRDRIMSQFTIWFEKSYLSCSIKSSKKSMCYGAILPLVAVCGTLTRRAVEPTWMTASNSDTERVGSELRAMIQAPPGYNIVGADVDSQELWISSIIGDAYYKKIHGATPFGWMTLIGTKANETDMHSVTAKAIGISRNQAKIINYARIYGAGQKFAETLLKQFNPSMTDSEATLKSRKMFTMTKGKKIYKLKPEYINNNNDYDKLYSSYEAYKLSKLHGKIISEMFEKNKWVGGSESAMFNRLEEIACNPHPVTPFLNSRLTVALESSVNDEKFLPTKINWVVQSGAVDFLHLMLVSMKWLMKDHARFCLSFHDEVRYLVPSKYKYNAALAMHITNLLTRSFCASRLGMNDLPMSVAFFTSVEVDTVLRKEPENDCITPSNPHGLKNEYEIPPGESLDIWSAIDKSKGSLGPWTAKQ</sequence>
<dbReference type="Pfam" id="PF18136">
    <property type="entry name" value="DNApol_Exo"/>
    <property type="match status" value="1"/>
</dbReference>
<evidence type="ECO:0000256" key="2">
    <source>
        <dbReference type="ARBA" id="ARBA00004436"/>
    </source>
</evidence>
<evidence type="ECO:0000256" key="7">
    <source>
        <dbReference type="ARBA" id="ARBA00022695"/>
    </source>
</evidence>
<evidence type="ECO:0000256" key="5">
    <source>
        <dbReference type="ARBA" id="ARBA00015350"/>
    </source>
</evidence>
<dbReference type="GO" id="GO:0003677">
    <property type="term" value="F:DNA binding"/>
    <property type="evidence" value="ECO:0007669"/>
    <property type="project" value="UniProtKB-KW"/>
</dbReference>
<evidence type="ECO:0000313" key="17">
    <source>
        <dbReference type="Proteomes" id="UP000005203"/>
    </source>
</evidence>
<dbReference type="RefSeq" id="XP_006569034.2">
    <property type="nucleotide sequence ID" value="XM_006568971.3"/>
</dbReference>
<feature type="domain" description="DNA-directed DNA polymerase family A palm" evidence="15">
    <location>
        <begin position="869"/>
        <end position="1128"/>
    </location>
</feature>
<name>A0A7M7GXE4_APIME</name>
<keyword evidence="11" id="KW-0238">DNA-binding</keyword>
<dbReference type="GO" id="GO:0008408">
    <property type="term" value="F:3'-5' exonuclease activity"/>
    <property type="evidence" value="ECO:0007669"/>
    <property type="project" value="TreeGrafter"/>
</dbReference>
<keyword evidence="13" id="KW-1135">Mitochondrion nucleoid</keyword>
<comment type="cofactor">
    <cofactor evidence="1">
        <name>Mg(2+)</name>
        <dbReference type="ChEBI" id="CHEBI:18420"/>
    </cofactor>
</comment>
<evidence type="ECO:0000259" key="15">
    <source>
        <dbReference type="SMART" id="SM00482"/>
    </source>
</evidence>
<proteinExistence type="inferred from homology"/>
<evidence type="ECO:0000256" key="3">
    <source>
        <dbReference type="ARBA" id="ARBA00007705"/>
    </source>
</evidence>
<evidence type="ECO:0000256" key="12">
    <source>
        <dbReference type="ARBA" id="ARBA00023128"/>
    </source>
</evidence>
<dbReference type="SMART" id="SM00482">
    <property type="entry name" value="POLAc"/>
    <property type="match status" value="1"/>
</dbReference>
<keyword evidence="17" id="KW-1185">Reference proteome</keyword>
<dbReference type="InterPro" id="IPR002297">
    <property type="entry name" value="DNA-dir_DNA_pol_A_mt"/>
</dbReference>
<comment type="similarity">
    <text evidence="3">Belongs to the DNA polymerase type-A family.</text>
</comment>
<dbReference type="PRINTS" id="PR00867">
    <property type="entry name" value="DNAPOLG"/>
</dbReference>
<evidence type="ECO:0000256" key="8">
    <source>
        <dbReference type="ARBA" id="ARBA00022705"/>
    </source>
</evidence>
<dbReference type="GO" id="GO:0006264">
    <property type="term" value="P:mitochondrial DNA replication"/>
    <property type="evidence" value="ECO:0007669"/>
    <property type="project" value="TreeGrafter"/>
</dbReference>
<dbReference type="InterPro" id="IPR019760">
    <property type="entry name" value="DNA-dir_DNA_pol_A_CS"/>
</dbReference>
<keyword evidence="9" id="KW-0460">Magnesium</keyword>
<dbReference type="Gene3D" id="1.10.150.20">
    <property type="entry name" value="5' to 3' exonuclease, C-terminal subdomain"/>
    <property type="match status" value="1"/>
</dbReference>
<dbReference type="GO" id="GO:0005760">
    <property type="term" value="C:gamma DNA polymerase complex"/>
    <property type="evidence" value="ECO:0007669"/>
    <property type="project" value="InterPro"/>
</dbReference>
<accession>A0A8B6Z686</accession>
<dbReference type="EC" id="2.7.7.7" evidence="4"/>
<gene>
    <name evidence="18" type="primary">LOC411763</name>
</gene>
<evidence type="ECO:0000256" key="11">
    <source>
        <dbReference type="ARBA" id="ARBA00023125"/>
    </source>
</evidence>
<dbReference type="GO" id="GO:0042645">
    <property type="term" value="C:mitochondrial nucleoid"/>
    <property type="evidence" value="ECO:0007669"/>
    <property type="project" value="UniProtKB-SubCell"/>
</dbReference>
<dbReference type="OrthoDB" id="5588663at2759"/>
<dbReference type="PANTHER" id="PTHR10267">
    <property type="entry name" value="DNA POLYMERASE SUBUNIT GAMMA-1"/>
    <property type="match status" value="1"/>
</dbReference>
<dbReference type="EnsemblMetazoa" id="XM_006568971">
    <property type="protein sequence ID" value="XP_006569034"/>
    <property type="gene ID" value="LOC411763"/>
</dbReference>
<keyword evidence="7" id="KW-0548">Nucleotidyltransferase</keyword>
<dbReference type="InterPro" id="IPR041336">
    <property type="entry name" value="DNApol_Exo"/>
</dbReference>
<reference evidence="18" key="2">
    <citation type="submission" date="2025-04" db="UniProtKB">
        <authorList>
            <consortium name="RefSeq"/>
        </authorList>
    </citation>
    <scope>IDENTIFICATION</scope>
    <source>
        <strain evidence="18">DH4</strain>
        <tissue evidence="18">Whole body</tissue>
    </source>
</reference>
<evidence type="ECO:0000313" key="16">
    <source>
        <dbReference type="EnsemblMetazoa" id="XP_006569034"/>
    </source>
</evidence>
<dbReference type="InterPro" id="IPR043502">
    <property type="entry name" value="DNA/RNA_pol_sf"/>
</dbReference>
<keyword evidence="12" id="KW-0496">Mitochondrion</keyword>
<dbReference type="SUPFAM" id="SSF56672">
    <property type="entry name" value="DNA/RNA polymerases"/>
    <property type="match status" value="1"/>
</dbReference>
<reference evidence="16" key="1">
    <citation type="submission" date="2021-01" db="UniProtKB">
        <authorList>
            <consortium name="EnsemblMetazoa"/>
        </authorList>
    </citation>
    <scope>IDENTIFICATION</scope>
    <source>
        <strain evidence="16">DH4</strain>
    </source>
</reference>
<accession>A0A7M7GXE4</accession>
<comment type="subcellular location">
    <subcellularLocation>
        <location evidence="2">Mitochondrion matrix</location>
        <location evidence="2">Mitochondrion nucleoid</location>
    </subcellularLocation>
</comment>
<evidence type="ECO:0000256" key="13">
    <source>
        <dbReference type="ARBA" id="ARBA00023271"/>
    </source>
</evidence>
<dbReference type="CTD" id="8205"/>
<evidence type="ECO:0000256" key="9">
    <source>
        <dbReference type="ARBA" id="ARBA00022842"/>
    </source>
</evidence>
<evidence type="ECO:0000256" key="4">
    <source>
        <dbReference type="ARBA" id="ARBA00012417"/>
    </source>
</evidence>
<evidence type="ECO:0000313" key="18">
    <source>
        <dbReference type="RefSeq" id="XP_006569034.2"/>
    </source>
</evidence>
<evidence type="ECO:0000256" key="1">
    <source>
        <dbReference type="ARBA" id="ARBA00001946"/>
    </source>
</evidence>
<organism evidence="16">
    <name type="scientific">Apis mellifera</name>
    <name type="common">Honeybee</name>
    <dbReference type="NCBI Taxonomy" id="7460"/>
    <lineage>
        <taxon>Eukaryota</taxon>
        <taxon>Metazoa</taxon>
        <taxon>Ecdysozoa</taxon>
        <taxon>Arthropoda</taxon>
        <taxon>Hexapoda</taxon>
        <taxon>Insecta</taxon>
        <taxon>Pterygota</taxon>
        <taxon>Neoptera</taxon>
        <taxon>Endopterygota</taxon>
        <taxon>Hymenoptera</taxon>
        <taxon>Apocrita</taxon>
        <taxon>Aculeata</taxon>
        <taxon>Apoidea</taxon>
        <taxon>Anthophila</taxon>
        <taxon>Apidae</taxon>
        <taxon>Apis</taxon>
    </lineage>
</organism>
<protein>
    <recommendedName>
        <fullName evidence="5">DNA polymerase subunit gamma-1</fullName>
        <ecNumber evidence="4">2.7.7.7</ecNumber>
    </recommendedName>
    <alternativeName>
        <fullName evidence="14">Mitochondrial DNA polymerase catalytic subunit</fullName>
    </alternativeName>
</protein>
<dbReference type="PANTHER" id="PTHR10267:SF0">
    <property type="entry name" value="DNA POLYMERASE SUBUNIT GAMMA-1"/>
    <property type="match status" value="1"/>
</dbReference>
<evidence type="ECO:0000256" key="10">
    <source>
        <dbReference type="ARBA" id="ARBA00022932"/>
    </source>
</evidence>
<dbReference type="InterPro" id="IPR012337">
    <property type="entry name" value="RNaseH-like_sf"/>
</dbReference>
<dbReference type="GO" id="GO:0003887">
    <property type="term" value="F:DNA-directed DNA polymerase activity"/>
    <property type="evidence" value="ECO:0007669"/>
    <property type="project" value="UniProtKB-KW"/>
</dbReference>
<evidence type="ECO:0000256" key="14">
    <source>
        <dbReference type="ARBA" id="ARBA00031966"/>
    </source>
</evidence>
<dbReference type="KEGG" id="ame:411763"/>
<dbReference type="PROSITE" id="PS00447">
    <property type="entry name" value="DNA_POLYMERASE_A"/>
    <property type="match status" value="1"/>
</dbReference>
<keyword evidence="6" id="KW-0808">Transferase</keyword>
<dbReference type="Pfam" id="PF00476">
    <property type="entry name" value="DNA_pol_A"/>
    <property type="match status" value="1"/>
</dbReference>
<dbReference type="GeneID" id="411763"/>
<keyword evidence="10" id="KW-0239">DNA-directed DNA polymerase</keyword>
<dbReference type="AlphaFoldDB" id="A0A7M7GXE4"/>
<keyword evidence="8" id="KW-0235">DNA replication</keyword>
<dbReference type="FunFam" id="1.10.150.20:FF:000024">
    <property type="entry name" value="DNA polymerase gamma, catalytic subunit"/>
    <property type="match status" value="1"/>
</dbReference>
<dbReference type="SUPFAM" id="SSF53098">
    <property type="entry name" value="Ribonuclease H-like"/>
    <property type="match status" value="1"/>
</dbReference>
<evidence type="ECO:0000256" key="6">
    <source>
        <dbReference type="ARBA" id="ARBA00022679"/>
    </source>
</evidence>
<dbReference type="InterPro" id="IPR001098">
    <property type="entry name" value="DNA-dir_DNA_pol_A_palm_dom"/>
</dbReference>
<dbReference type="Proteomes" id="UP000005203">
    <property type="component" value="Linkage group LG2"/>
</dbReference>
<dbReference type="Gene3D" id="3.30.420.390">
    <property type="match status" value="2"/>
</dbReference>